<dbReference type="PIRSF" id="PIRSF000450">
    <property type="entry name" value="H_ser_succinyltr"/>
    <property type="match status" value="1"/>
</dbReference>
<proteinExistence type="inferred from homology"/>
<dbReference type="SUPFAM" id="SSF52317">
    <property type="entry name" value="Class I glutamine amidotransferase-like"/>
    <property type="match status" value="1"/>
</dbReference>
<reference evidence="5" key="1">
    <citation type="journal article" date="2012" name="PLoS ONE">
        <title>Gene sets for utilization of primary and secondary nutrition supplies in the distal gut of endangered iberian lynx.</title>
        <authorList>
            <person name="Alcaide M."/>
            <person name="Messina E."/>
            <person name="Richter M."/>
            <person name="Bargiela R."/>
            <person name="Peplies J."/>
            <person name="Huws S.A."/>
            <person name="Newbold C.J."/>
            <person name="Golyshin P.N."/>
            <person name="Simon M.A."/>
            <person name="Lopez G."/>
            <person name="Yakimov M.M."/>
            <person name="Ferrer M."/>
        </authorList>
    </citation>
    <scope>NUCLEOTIDE SEQUENCE</scope>
</reference>
<dbReference type="InterPro" id="IPR029062">
    <property type="entry name" value="Class_I_gatase-like"/>
</dbReference>
<keyword evidence="4" id="KW-0812">Transmembrane</keyword>
<sequence>MLLLRIVLFSSSSFVLFLIIMLYLPQDLPAAATLGAQTFPLQDWQQVSSVKRVLFLNLMPQKQVTESDIARTLHDTGENVQLIPLKIRGQRYKTTPQAYVEHFYLDFEEIVAFCFDRLIITGAPVEQIPFEEVRYWEALCHIMDWADRHVERTLYICWGAQAGLYHHYRIPKYDLPAKCFGIFAQTVHCPDSFLMESLSPAFAMPNSRHTEVRRADILAHASEGLQLVADSPESGVGVVATTDGSRTFIVGHLEYEPYTLDNEYRRDLAKGLPIQPPLHYYNKEHEVDFVWHEAAVRFYRNWVR</sequence>
<dbReference type="GO" id="GO:0008899">
    <property type="term" value="F:homoserine O-succinyltransferase activity"/>
    <property type="evidence" value="ECO:0007669"/>
    <property type="project" value="TreeGrafter"/>
</dbReference>
<dbReference type="EMBL" id="AMCI01000018">
    <property type="protein sequence ID" value="EJX10874.1"/>
    <property type="molecule type" value="Genomic_DNA"/>
</dbReference>
<dbReference type="Pfam" id="PF04204">
    <property type="entry name" value="HTS"/>
    <property type="match status" value="1"/>
</dbReference>
<evidence type="ECO:0000313" key="5">
    <source>
        <dbReference type="EMBL" id="EJX10874.1"/>
    </source>
</evidence>
<keyword evidence="4" id="KW-1133">Transmembrane helix</keyword>
<dbReference type="Gene3D" id="3.40.50.880">
    <property type="match status" value="1"/>
</dbReference>
<keyword evidence="4" id="KW-0472">Membrane</keyword>
<gene>
    <name evidence="5" type="ORF">EVA_00426</name>
</gene>
<evidence type="ECO:0000256" key="3">
    <source>
        <dbReference type="ARBA" id="ARBA00023315"/>
    </source>
</evidence>
<name>J9GSC6_9ZZZZ</name>
<dbReference type="InterPro" id="IPR033752">
    <property type="entry name" value="MetA_family"/>
</dbReference>
<dbReference type="PANTHER" id="PTHR20919:SF0">
    <property type="entry name" value="HOMOSERINE O-SUCCINYLTRANSFERASE"/>
    <property type="match status" value="1"/>
</dbReference>
<evidence type="ECO:0000256" key="2">
    <source>
        <dbReference type="ARBA" id="ARBA00022679"/>
    </source>
</evidence>
<dbReference type="HAMAP" id="MF_00295">
    <property type="entry name" value="MetA_acyltransf"/>
    <property type="match status" value="1"/>
</dbReference>
<dbReference type="PANTHER" id="PTHR20919">
    <property type="entry name" value="HOMOSERINE O-SUCCINYLTRANSFERASE"/>
    <property type="match status" value="1"/>
</dbReference>
<evidence type="ECO:0000256" key="4">
    <source>
        <dbReference type="SAM" id="Phobius"/>
    </source>
</evidence>
<accession>J9GSC6</accession>
<keyword evidence="3" id="KW-0012">Acyltransferase</keyword>
<keyword evidence="1" id="KW-0028">Amino-acid biosynthesis</keyword>
<dbReference type="GO" id="GO:0008652">
    <property type="term" value="P:amino acid biosynthetic process"/>
    <property type="evidence" value="ECO:0007669"/>
    <property type="project" value="UniProtKB-KW"/>
</dbReference>
<organism evidence="5">
    <name type="scientific">gut metagenome</name>
    <dbReference type="NCBI Taxonomy" id="749906"/>
    <lineage>
        <taxon>unclassified sequences</taxon>
        <taxon>metagenomes</taxon>
        <taxon>organismal metagenomes</taxon>
    </lineage>
</organism>
<feature type="transmembrane region" description="Helical" evidence="4">
    <location>
        <begin position="6"/>
        <end position="24"/>
    </location>
</feature>
<protein>
    <submittedName>
        <fullName evidence="5">Homoserine O-succinyltransferase</fullName>
    </submittedName>
</protein>
<keyword evidence="2 5" id="KW-0808">Transferase</keyword>
<comment type="caution">
    <text evidence="5">The sequence shown here is derived from an EMBL/GenBank/DDBJ whole genome shotgun (WGS) entry which is preliminary data.</text>
</comment>
<evidence type="ECO:0000256" key="1">
    <source>
        <dbReference type="ARBA" id="ARBA00022605"/>
    </source>
</evidence>
<dbReference type="AlphaFoldDB" id="J9GSC6"/>